<feature type="transmembrane region" description="Helical" evidence="1">
    <location>
        <begin position="97"/>
        <end position="115"/>
    </location>
</feature>
<protein>
    <submittedName>
        <fullName evidence="2">Uncharacterized protein</fullName>
    </submittedName>
</protein>
<keyword evidence="1" id="KW-0472">Membrane</keyword>
<keyword evidence="3" id="KW-1185">Reference proteome</keyword>
<comment type="caution">
    <text evidence="2">The sequence shown here is derived from an EMBL/GenBank/DDBJ whole genome shotgun (WGS) entry which is preliminary data.</text>
</comment>
<feature type="transmembrane region" description="Helical" evidence="1">
    <location>
        <begin position="135"/>
        <end position="153"/>
    </location>
</feature>
<proteinExistence type="predicted"/>
<dbReference type="Proteomes" id="UP000266861">
    <property type="component" value="Unassembled WGS sequence"/>
</dbReference>
<gene>
    <name evidence="2" type="ORF">Glove_30g75</name>
</gene>
<keyword evidence="1" id="KW-1133">Transmembrane helix</keyword>
<evidence type="ECO:0000256" key="1">
    <source>
        <dbReference type="SAM" id="Phobius"/>
    </source>
</evidence>
<keyword evidence="1" id="KW-0812">Transmembrane</keyword>
<organism evidence="2 3">
    <name type="scientific">Diversispora epigaea</name>
    <dbReference type="NCBI Taxonomy" id="1348612"/>
    <lineage>
        <taxon>Eukaryota</taxon>
        <taxon>Fungi</taxon>
        <taxon>Fungi incertae sedis</taxon>
        <taxon>Mucoromycota</taxon>
        <taxon>Glomeromycotina</taxon>
        <taxon>Glomeromycetes</taxon>
        <taxon>Diversisporales</taxon>
        <taxon>Diversisporaceae</taxon>
        <taxon>Diversispora</taxon>
    </lineage>
</organism>
<dbReference type="AlphaFoldDB" id="A0A397JKI3"/>
<evidence type="ECO:0000313" key="3">
    <source>
        <dbReference type="Proteomes" id="UP000266861"/>
    </source>
</evidence>
<sequence length="154" mass="17426">MSLAVLEDEAYMFIDENSNAITYAVGQSKTRTMLHRIIRISFVNTIVTIGAYVIMELKSRIIKSNSEEMGKERLVTVGAGMVAPWVVKEEQYKNIRLALEIYCMLAIILVKIAWWEQQYVHGGAIDPKNYRGIEGAIYILSGLASLYVVVDLYD</sequence>
<name>A0A397JKI3_9GLOM</name>
<evidence type="ECO:0000313" key="2">
    <source>
        <dbReference type="EMBL" id="RHZ87812.1"/>
    </source>
</evidence>
<feature type="transmembrane region" description="Helical" evidence="1">
    <location>
        <begin position="37"/>
        <end position="55"/>
    </location>
</feature>
<accession>A0A397JKI3</accession>
<dbReference type="EMBL" id="PQFF01000028">
    <property type="protein sequence ID" value="RHZ87812.1"/>
    <property type="molecule type" value="Genomic_DNA"/>
</dbReference>
<reference evidence="2 3" key="1">
    <citation type="submission" date="2018-08" db="EMBL/GenBank/DDBJ databases">
        <title>Genome and evolution of the arbuscular mycorrhizal fungus Diversispora epigaea (formerly Glomus versiforme) and its bacterial endosymbionts.</title>
        <authorList>
            <person name="Sun X."/>
            <person name="Fei Z."/>
            <person name="Harrison M."/>
        </authorList>
    </citation>
    <scope>NUCLEOTIDE SEQUENCE [LARGE SCALE GENOMIC DNA]</scope>
    <source>
        <strain evidence="2 3">IT104</strain>
    </source>
</reference>